<dbReference type="EMBL" id="LR798219">
    <property type="protein sequence ID" value="CAB5194903.1"/>
    <property type="molecule type" value="Genomic_DNA"/>
</dbReference>
<accession>A0A6J7WF33</accession>
<proteinExistence type="predicted"/>
<organism evidence="1">
    <name type="scientific">uncultured Caudovirales phage</name>
    <dbReference type="NCBI Taxonomy" id="2100421"/>
    <lineage>
        <taxon>Viruses</taxon>
        <taxon>Duplodnaviria</taxon>
        <taxon>Heunggongvirae</taxon>
        <taxon>Uroviricota</taxon>
        <taxon>Caudoviricetes</taxon>
        <taxon>Peduoviridae</taxon>
        <taxon>Maltschvirus</taxon>
        <taxon>Maltschvirus maltsch</taxon>
    </lineage>
</organism>
<evidence type="ECO:0000313" key="1">
    <source>
        <dbReference type="EMBL" id="CAB5194903.1"/>
    </source>
</evidence>
<protein>
    <submittedName>
        <fullName evidence="1">Uncharacterized protein</fullName>
    </submittedName>
</protein>
<sequence>MPIQFDNTNTGVATLSPASSGTLTLTLPSADGTNGQALVTNGSGALSWASATGSSVTISNDTTTATNVYPTFAAATSGTLSTVYTGNTKLLYKPSTGELTSSHLVAGNGIFVNSLTIGTSYTIPSGYSGMTAGVVTISNGVTVTVSTGSRWVVV</sequence>
<name>A0A6J7WF33_9CAUD</name>
<gene>
    <name evidence="1" type="ORF">UFOVP169_42</name>
</gene>
<reference evidence="1" key="1">
    <citation type="submission" date="2020-05" db="EMBL/GenBank/DDBJ databases">
        <authorList>
            <person name="Chiriac C."/>
            <person name="Salcher M."/>
            <person name="Ghai R."/>
            <person name="Kavagutti S V."/>
        </authorList>
    </citation>
    <scope>NUCLEOTIDE SEQUENCE</scope>
</reference>